<organism evidence="2 3">
    <name type="scientific">Parastrongyloides trichosuri</name>
    <name type="common">Possum-specific nematode worm</name>
    <dbReference type="NCBI Taxonomy" id="131310"/>
    <lineage>
        <taxon>Eukaryota</taxon>
        <taxon>Metazoa</taxon>
        <taxon>Ecdysozoa</taxon>
        <taxon>Nematoda</taxon>
        <taxon>Chromadorea</taxon>
        <taxon>Rhabditida</taxon>
        <taxon>Tylenchina</taxon>
        <taxon>Panagrolaimomorpha</taxon>
        <taxon>Strongyloidoidea</taxon>
        <taxon>Strongyloididae</taxon>
        <taxon>Parastrongyloides</taxon>
    </lineage>
</organism>
<evidence type="ECO:0000313" key="3">
    <source>
        <dbReference type="WBParaSite" id="PTRK_0000707100.1"/>
    </source>
</evidence>
<feature type="compositionally biased region" description="Basic and acidic residues" evidence="1">
    <location>
        <begin position="7"/>
        <end position="24"/>
    </location>
</feature>
<feature type="compositionally biased region" description="Basic residues" evidence="1">
    <location>
        <begin position="25"/>
        <end position="34"/>
    </location>
</feature>
<keyword evidence="2" id="KW-1185">Reference proteome</keyword>
<feature type="region of interest" description="Disordered" evidence="1">
    <location>
        <begin position="1"/>
        <end position="133"/>
    </location>
</feature>
<feature type="compositionally biased region" description="Low complexity" evidence="1">
    <location>
        <begin position="102"/>
        <end position="119"/>
    </location>
</feature>
<evidence type="ECO:0000313" key="2">
    <source>
        <dbReference type="Proteomes" id="UP000038045"/>
    </source>
</evidence>
<protein>
    <submittedName>
        <fullName evidence="3">LigA</fullName>
    </submittedName>
</protein>
<evidence type="ECO:0000256" key="1">
    <source>
        <dbReference type="SAM" id="MobiDB-lite"/>
    </source>
</evidence>
<reference evidence="3" key="1">
    <citation type="submission" date="2017-02" db="UniProtKB">
        <authorList>
            <consortium name="WormBaseParasite"/>
        </authorList>
    </citation>
    <scope>IDENTIFICATION</scope>
</reference>
<dbReference type="Proteomes" id="UP000038045">
    <property type="component" value="Unplaced"/>
</dbReference>
<proteinExistence type="predicted"/>
<feature type="compositionally biased region" description="Basic and acidic residues" evidence="1">
    <location>
        <begin position="64"/>
        <end position="94"/>
    </location>
</feature>
<accession>A0A0N4ZGV3</accession>
<sequence>MACAGRRCHDQPARRPPPDRDPARRGRGRPRRRPVPLSGLRPNPDHARPGRGDGADGCARRRRLDAGHFHHAPADRPGRRDALCSHGRRTDREMPPVWPPQGSATRRAAGDAAALTGGSETEGLRRRSAARNA</sequence>
<name>A0A0N4ZGV3_PARTI</name>
<dbReference type="AlphaFoldDB" id="A0A0N4ZGV3"/>
<feature type="compositionally biased region" description="Basic and acidic residues" evidence="1">
    <location>
        <begin position="43"/>
        <end position="54"/>
    </location>
</feature>
<dbReference type="WBParaSite" id="PTRK_0000707100.1">
    <property type="protein sequence ID" value="PTRK_0000707100.1"/>
    <property type="gene ID" value="PTRK_0000707100"/>
</dbReference>